<dbReference type="EMBL" id="BDIP01006857">
    <property type="protein sequence ID" value="GIQ90912.1"/>
    <property type="molecule type" value="Genomic_DNA"/>
</dbReference>
<dbReference type="AlphaFoldDB" id="A0A9K3GPU4"/>
<reference evidence="1 2" key="1">
    <citation type="journal article" date="2018" name="PLoS ONE">
        <title>The draft genome of Kipferlia bialata reveals reductive genome evolution in fornicate parasites.</title>
        <authorList>
            <person name="Tanifuji G."/>
            <person name="Takabayashi S."/>
            <person name="Kume K."/>
            <person name="Takagi M."/>
            <person name="Nakayama T."/>
            <person name="Kamikawa R."/>
            <person name="Inagaki Y."/>
            <person name="Hashimoto T."/>
        </authorList>
    </citation>
    <scope>NUCLEOTIDE SEQUENCE [LARGE SCALE GENOMIC DNA]</scope>
    <source>
        <strain evidence="1">NY0173</strain>
    </source>
</reference>
<sequence>MYKNIPYPSPSPSLPFFSSYTYIQGINGELKMYKDSPYDEPLPTDQFATLTLAGAGFEQPEGDLFYDYVPASVMGEKGVHF</sequence>
<gene>
    <name evidence="1" type="ORF">KIPB_013906</name>
</gene>
<protein>
    <submittedName>
        <fullName evidence="1">Uncharacterized protein</fullName>
    </submittedName>
</protein>
<accession>A0A9K3GPU4</accession>
<evidence type="ECO:0000313" key="1">
    <source>
        <dbReference type="EMBL" id="GIQ90912.1"/>
    </source>
</evidence>
<dbReference type="Proteomes" id="UP000265618">
    <property type="component" value="Unassembled WGS sequence"/>
</dbReference>
<organism evidence="1 2">
    <name type="scientific">Kipferlia bialata</name>
    <dbReference type="NCBI Taxonomy" id="797122"/>
    <lineage>
        <taxon>Eukaryota</taxon>
        <taxon>Metamonada</taxon>
        <taxon>Carpediemonas-like organisms</taxon>
        <taxon>Kipferlia</taxon>
    </lineage>
</organism>
<name>A0A9K3GPU4_9EUKA</name>
<evidence type="ECO:0000313" key="2">
    <source>
        <dbReference type="Proteomes" id="UP000265618"/>
    </source>
</evidence>
<keyword evidence="2" id="KW-1185">Reference proteome</keyword>
<proteinExistence type="predicted"/>
<comment type="caution">
    <text evidence="1">The sequence shown here is derived from an EMBL/GenBank/DDBJ whole genome shotgun (WGS) entry which is preliminary data.</text>
</comment>